<organism evidence="2 3">
    <name type="scientific">Microvirga splendida</name>
    <dbReference type="NCBI Taxonomy" id="2795727"/>
    <lineage>
        <taxon>Bacteria</taxon>
        <taxon>Pseudomonadati</taxon>
        <taxon>Pseudomonadota</taxon>
        <taxon>Alphaproteobacteria</taxon>
        <taxon>Hyphomicrobiales</taxon>
        <taxon>Methylobacteriaceae</taxon>
        <taxon>Microvirga</taxon>
    </lineage>
</organism>
<name>A0ABS0Y0S9_9HYPH</name>
<evidence type="ECO:0000256" key="1">
    <source>
        <dbReference type="SAM" id="MobiDB-lite"/>
    </source>
</evidence>
<gene>
    <name evidence="2" type="ORF">JAO75_09020</name>
</gene>
<evidence type="ECO:0000313" key="3">
    <source>
        <dbReference type="Proteomes" id="UP000620670"/>
    </source>
</evidence>
<dbReference type="EMBL" id="JAELXT010000007">
    <property type="protein sequence ID" value="MBJ6125553.1"/>
    <property type="molecule type" value="Genomic_DNA"/>
</dbReference>
<proteinExistence type="predicted"/>
<dbReference type="Proteomes" id="UP000620670">
    <property type="component" value="Unassembled WGS sequence"/>
</dbReference>
<sequence length="87" mass="9196">MPQARQPQFPSQPSASDAAIEALARQTYDACHPDDTFDDLKRRAGFTREAAGLLRAWTRAARSGRLGPVGSTSPDQALAGEADALAA</sequence>
<protein>
    <submittedName>
        <fullName evidence="2">Uncharacterized protein</fullName>
    </submittedName>
</protein>
<feature type="compositionally biased region" description="Low complexity" evidence="1">
    <location>
        <begin position="77"/>
        <end position="87"/>
    </location>
</feature>
<reference evidence="3" key="1">
    <citation type="submission" date="2020-12" db="EMBL/GenBank/DDBJ databases">
        <title>Hymenobacter sp.</title>
        <authorList>
            <person name="Kim M.K."/>
        </authorList>
    </citation>
    <scope>NUCLEOTIDE SEQUENCE [LARGE SCALE GENOMIC DNA]</scope>
    <source>
        <strain evidence="3">BT325</strain>
    </source>
</reference>
<comment type="caution">
    <text evidence="2">The sequence shown here is derived from an EMBL/GenBank/DDBJ whole genome shotgun (WGS) entry which is preliminary data.</text>
</comment>
<feature type="region of interest" description="Disordered" evidence="1">
    <location>
        <begin position="63"/>
        <end position="87"/>
    </location>
</feature>
<evidence type="ECO:0000313" key="2">
    <source>
        <dbReference type="EMBL" id="MBJ6125553.1"/>
    </source>
</evidence>
<accession>A0ABS0Y0S9</accession>
<keyword evidence="3" id="KW-1185">Reference proteome</keyword>
<dbReference type="RefSeq" id="WP_199048478.1">
    <property type="nucleotide sequence ID" value="NZ_JAELXT010000007.1"/>
</dbReference>